<proteinExistence type="predicted"/>
<sequence>MYVERERVMVHTHTPEPCVAERERRLHVKTKVRPLFPGFSHCACLPLLSNPRSSSSSSPSTTTSATACPKNPSTCSKRASLFIQKFSRQHFPLLCCCRRRSPDVPFLPPFAAPAPRTFSAAAHRHTRLVSSRLLADSPLSTQTVPSYRHRINYLSTQTTATPTRQRDPFVSFPYRRRHCRLRRRFICTYNFYYTLCPFTRIPTRTLNRIPLRFYSLPLPGYYTTDARQIFRIVRSSRRLSMSEKQLIFVPLEMQPVYIL</sequence>
<dbReference type="AlphaFoldDB" id="A0A6G0Y8H9"/>
<gene>
    <name evidence="2" type="ORF">FWK35_00032181</name>
</gene>
<dbReference type="Proteomes" id="UP000478052">
    <property type="component" value="Unassembled WGS sequence"/>
</dbReference>
<accession>A0A6G0Y8H9</accession>
<protein>
    <submittedName>
        <fullName evidence="2">Uncharacterized protein</fullName>
    </submittedName>
</protein>
<keyword evidence="3" id="KW-1185">Reference proteome</keyword>
<feature type="compositionally biased region" description="Low complexity" evidence="1">
    <location>
        <begin position="50"/>
        <end position="64"/>
    </location>
</feature>
<evidence type="ECO:0000256" key="1">
    <source>
        <dbReference type="SAM" id="MobiDB-lite"/>
    </source>
</evidence>
<evidence type="ECO:0000313" key="2">
    <source>
        <dbReference type="EMBL" id="KAF0750948.1"/>
    </source>
</evidence>
<reference evidence="2 3" key="1">
    <citation type="submission" date="2019-08" db="EMBL/GenBank/DDBJ databases">
        <title>Whole genome of Aphis craccivora.</title>
        <authorList>
            <person name="Voronova N.V."/>
            <person name="Shulinski R.S."/>
            <person name="Bandarenka Y.V."/>
            <person name="Zhorov D.G."/>
            <person name="Warner D."/>
        </authorList>
    </citation>
    <scope>NUCLEOTIDE SEQUENCE [LARGE SCALE GENOMIC DNA]</scope>
    <source>
        <strain evidence="2">180601</strain>
        <tissue evidence="2">Whole Body</tissue>
    </source>
</reference>
<name>A0A6G0Y8H9_APHCR</name>
<dbReference type="EMBL" id="VUJU01005534">
    <property type="protein sequence ID" value="KAF0750948.1"/>
    <property type="molecule type" value="Genomic_DNA"/>
</dbReference>
<feature type="region of interest" description="Disordered" evidence="1">
    <location>
        <begin position="50"/>
        <end position="73"/>
    </location>
</feature>
<evidence type="ECO:0000313" key="3">
    <source>
        <dbReference type="Proteomes" id="UP000478052"/>
    </source>
</evidence>
<comment type="caution">
    <text evidence="2">The sequence shown here is derived from an EMBL/GenBank/DDBJ whole genome shotgun (WGS) entry which is preliminary data.</text>
</comment>
<organism evidence="2 3">
    <name type="scientific">Aphis craccivora</name>
    <name type="common">Cowpea aphid</name>
    <dbReference type="NCBI Taxonomy" id="307492"/>
    <lineage>
        <taxon>Eukaryota</taxon>
        <taxon>Metazoa</taxon>
        <taxon>Ecdysozoa</taxon>
        <taxon>Arthropoda</taxon>
        <taxon>Hexapoda</taxon>
        <taxon>Insecta</taxon>
        <taxon>Pterygota</taxon>
        <taxon>Neoptera</taxon>
        <taxon>Paraneoptera</taxon>
        <taxon>Hemiptera</taxon>
        <taxon>Sternorrhyncha</taxon>
        <taxon>Aphidomorpha</taxon>
        <taxon>Aphidoidea</taxon>
        <taxon>Aphididae</taxon>
        <taxon>Aphidini</taxon>
        <taxon>Aphis</taxon>
        <taxon>Aphis</taxon>
    </lineage>
</organism>